<dbReference type="STRING" id="1122198.SAMN02745729_101393"/>
<evidence type="ECO:0000313" key="2">
    <source>
        <dbReference type="EMBL" id="SEA07425.1"/>
    </source>
</evidence>
<evidence type="ECO:0000256" key="1">
    <source>
        <dbReference type="SAM" id="Coils"/>
    </source>
</evidence>
<dbReference type="RefSeq" id="WP_139253867.1">
    <property type="nucleotide sequence ID" value="NZ_FNRJ01000001.1"/>
</dbReference>
<dbReference type="Proteomes" id="UP000242469">
    <property type="component" value="Unassembled WGS sequence"/>
</dbReference>
<dbReference type="Pfam" id="PF13469">
    <property type="entry name" value="Sulfotransfer_3"/>
    <property type="match status" value="1"/>
</dbReference>
<reference evidence="3" key="1">
    <citation type="submission" date="2016-10" db="EMBL/GenBank/DDBJ databases">
        <authorList>
            <person name="Varghese N."/>
            <person name="Submissions S."/>
        </authorList>
    </citation>
    <scope>NUCLEOTIDE SEQUENCE [LARGE SCALE GENOMIC DNA]</scope>
    <source>
        <strain evidence="3">DSM 11526</strain>
    </source>
</reference>
<dbReference type="InterPro" id="IPR027417">
    <property type="entry name" value="P-loop_NTPase"/>
</dbReference>
<dbReference type="PIRSF" id="PIRSF029407">
    <property type="entry name" value="UCP029407"/>
    <property type="match status" value="1"/>
</dbReference>
<organism evidence="2 3">
    <name type="scientific">Marinobacterium iners DSM 11526</name>
    <dbReference type="NCBI Taxonomy" id="1122198"/>
    <lineage>
        <taxon>Bacteria</taxon>
        <taxon>Pseudomonadati</taxon>
        <taxon>Pseudomonadota</taxon>
        <taxon>Gammaproteobacteria</taxon>
        <taxon>Oceanospirillales</taxon>
        <taxon>Oceanospirillaceae</taxon>
        <taxon>Marinobacterium</taxon>
    </lineage>
</organism>
<keyword evidence="3" id="KW-1185">Reference proteome</keyword>
<proteinExistence type="predicted"/>
<dbReference type="SUPFAM" id="SSF52540">
    <property type="entry name" value="P-loop containing nucleoside triphosphate hydrolases"/>
    <property type="match status" value="1"/>
</dbReference>
<dbReference type="Gene3D" id="3.40.50.300">
    <property type="entry name" value="P-loop containing nucleotide triphosphate hydrolases"/>
    <property type="match status" value="1"/>
</dbReference>
<accession>A0A1H3Y721</accession>
<dbReference type="OrthoDB" id="9179784at2"/>
<dbReference type="InterPro" id="IPR014556">
    <property type="entry name" value="UCP029407"/>
</dbReference>
<keyword evidence="1" id="KW-0175">Coiled coil</keyword>
<dbReference type="EMBL" id="FNRJ01000001">
    <property type="protein sequence ID" value="SEA07425.1"/>
    <property type="molecule type" value="Genomic_DNA"/>
</dbReference>
<feature type="coiled-coil region" evidence="1">
    <location>
        <begin position="267"/>
        <end position="301"/>
    </location>
</feature>
<gene>
    <name evidence="2" type="ORF">SAMN02745729_101393</name>
</gene>
<name>A0A1H3Y721_9GAMM</name>
<evidence type="ECO:0000313" key="3">
    <source>
        <dbReference type="Proteomes" id="UP000242469"/>
    </source>
</evidence>
<evidence type="ECO:0008006" key="4">
    <source>
        <dbReference type="Google" id="ProtNLM"/>
    </source>
</evidence>
<dbReference type="AlphaFoldDB" id="A0A1H3Y721"/>
<sequence>MQTPRALFILGMHRSGTSALSGAIASAGVYFGDDLLEAEAGVNDKGFWEHRELVRLNEALLAHAELKWFTPVAADALSAVCEAPELAGPLFDQARSFARKLLSGRSLVAIKDPRLCLLAPFWQKVFALEGADCCAIHLLRHPAEVQASLLRRDGIKPDHANALWLEHAVCAQLFCTTLPAAMSAVGSYDQLMRSPGTTTEHFLRACGLSVSPEPTQIKEWIQSDLRHHKAGSQQLAGILGERTEALFNAIMGSKAPELYQPDRWSPCEETISLLRQLAEQYEDYNRTVMELQSSRAQLDQLGEAHEQALAILANRDTQIADLWQQHEALGQLHTHAQNVVEQRDQALEALVQRCTSLDAEVAQLNIVRQRLEELESRLPVRIYKKLFLRKKS</sequence>
<protein>
    <recommendedName>
        <fullName evidence="4">Sulfotransferase family protein</fullName>
    </recommendedName>
</protein>